<gene>
    <name evidence="1" type="ORF">GSI_13196</name>
</gene>
<dbReference type="AlphaFoldDB" id="A0A2G8RUW8"/>
<organism evidence="1 2">
    <name type="scientific">Ganoderma sinense ZZ0214-1</name>
    <dbReference type="NCBI Taxonomy" id="1077348"/>
    <lineage>
        <taxon>Eukaryota</taxon>
        <taxon>Fungi</taxon>
        <taxon>Dikarya</taxon>
        <taxon>Basidiomycota</taxon>
        <taxon>Agaricomycotina</taxon>
        <taxon>Agaricomycetes</taxon>
        <taxon>Polyporales</taxon>
        <taxon>Polyporaceae</taxon>
        <taxon>Ganoderma</taxon>
    </lineage>
</organism>
<dbReference type="EMBL" id="AYKW01000056">
    <property type="protein sequence ID" value="PIL25307.1"/>
    <property type="molecule type" value="Genomic_DNA"/>
</dbReference>
<accession>A0A2G8RUW8</accession>
<evidence type="ECO:0000313" key="1">
    <source>
        <dbReference type="EMBL" id="PIL25307.1"/>
    </source>
</evidence>
<proteinExistence type="predicted"/>
<protein>
    <submittedName>
        <fullName evidence="1">Uncharacterized protein</fullName>
    </submittedName>
</protein>
<comment type="caution">
    <text evidence="1">The sequence shown here is derived from an EMBL/GenBank/DDBJ whole genome shotgun (WGS) entry which is preliminary data.</text>
</comment>
<sequence>MNAPGFFAWQAHPQNGLLMASNPIVTDPTMNEVSTPRLCQVPPARKQPAMTTWRTFEGHFEECEPSWPTIIVALLDMDFAIGQGTGETYLRESRKLVGSYDSYHTSYTPNLWLDLIYARMGPMV</sequence>
<keyword evidence="2" id="KW-1185">Reference proteome</keyword>
<reference evidence="1 2" key="1">
    <citation type="journal article" date="2015" name="Sci. Rep.">
        <title>Chromosome-level genome map provides insights into diverse defense mechanisms in the medicinal fungus Ganoderma sinense.</title>
        <authorList>
            <person name="Zhu Y."/>
            <person name="Xu J."/>
            <person name="Sun C."/>
            <person name="Zhou S."/>
            <person name="Xu H."/>
            <person name="Nelson D.R."/>
            <person name="Qian J."/>
            <person name="Song J."/>
            <person name="Luo H."/>
            <person name="Xiang L."/>
            <person name="Li Y."/>
            <person name="Xu Z."/>
            <person name="Ji A."/>
            <person name="Wang L."/>
            <person name="Lu S."/>
            <person name="Hayward A."/>
            <person name="Sun W."/>
            <person name="Li X."/>
            <person name="Schwartz D.C."/>
            <person name="Wang Y."/>
            <person name="Chen S."/>
        </authorList>
    </citation>
    <scope>NUCLEOTIDE SEQUENCE [LARGE SCALE GENOMIC DNA]</scope>
    <source>
        <strain evidence="1 2">ZZ0214-1</strain>
    </source>
</reference>
<evidence type="ECO:0000313" key="2">
    <source>
        <dbReference type="Proteomes" id="UP000230002"/>
    </source>
</evidence>
<name>A0A2G8RUW8_9APHY</name>
<dbReference type="Proteomes" id="UP000230002">
    <property type="component" value="Unassembled WGS sequence"/>
</dbReference>